<evidence type="ECO:0000313" key="4">
    <source>
        <dbReference type="Proteomes" id="UP000250918"/>
    </source>
</evidence>
<keyword evidence="2" id="KW-0732">Signal</keyword>
<keyword evidence="1" id="KW-0812">Transmembrane</keyword>
<evidence type="ECO:0000256" key="1">
    <source>
        <dbReference type="SAM" id="Phobius"/>
    </source>
</evidence>
<accession>A0A855X4A4</accession>
<organism evidence="3 4">
    <name type="scientific">candidate division GN15 bacterium</name>
    <dbReference type="NCBI Taxonomy" id="2072418"/>
    <lineage>
        <taxon>Bacteria</taxon>
        <taxon>candidate division GN15</taxon>
    </lineage>
</organism>
<feature type="transmembrane region" description="Helical" evidence="1">
    <location>
        <begin position="228"/>
        <end position="246"/>
    </location>
</feature>
<dbReference type="AlphaFoldDB" id="A0A855X4A4"/>
<dbReference type="Proteomes" id="UP000250918">
    <property type="component" value="Unassembled WGS sequence"/>
</dbReference>
<feature type="chain" id="PRO_5032474007" evidence="2">
    <location>
        <begin position="25"/>
        <end position="261"/>
    </location>
</feature>
<keyword evidence="1" id="KW-0472">Membrane</keyword>
<gene>
    <name evidence="3" type="ORF">C3F09_02240</name>
</gene>
<comment type="caution">
    <text evidence="3">The sequence shown here is derived from an EMBL/GenBank/DDBJ whole genome shotgun (WGS) entry which is preliminary data.</text>
</comment>
<evidence type="ECO:0000256" key="2">
    <source>
        <dbReference type="SAM" id="SignalP"/>
    </source>
</evidence>
<keyword evidence="1" id="KW-1133">Transmembrane helix</keyword>
<protein>
    <submittedName>
        <fullName evidence="3">Uncharacterized protein</fullName>
    </submittedName>
</protein>
<dbReference type="EMBL" id="PQAP01000009">
    <property type="protein sequence ID" value="PWB75434.1"/>
    <property type="molecule type" value="Genomic_DNA"/>
</dbReference>
<evidence type="ECO:0000313" key="3">
    <source>
        <dbReference type="EMBL" id="PWB75434.1"/>
    </source>
</evidence>
<name>A0A855X4A4_9BACT</name>
<reference evidence="3 4" key="1">
    <citation type="journal article" date="2018" name="ISME J.">
        <title>A methanotrophic archaeon couples anaerobic oxidation of methane to Fe(III) reduction.</title>
        <authorList>
            <person name="Cai C."/>
            <person name="Leu A.O."/>
            <person name="Xie G.J."/>
            <person name="Guo J."/>
            <person name="Feng Y."/>
            <person name="Zhao J.X."/>
            <person name="Tyson G.W."/>
            <person name="Yuan Z."/>
            <person name="Hu S."/>
        </authorList>
    </citation>
    <scope>NUCLEOTIDE SEQUENCE [LARGE SCALE GENOMIC DNA]</scope>
    <source>
        <strain evidence="3">FeB_12</strain>
    </source>
</reference>
<feature type="signal peptide" evidence="2">
    <location>
        <begin position="1"/>
        <end position="24"/>
    </location>
</feature>
<proteinExistence type="predicted"/>
<sequence length="261" mass="28689">MNVCLRILLIGFLLAAGPATGALAGTYVSLNGGFHITYPEDWYQVDYRTVDYTLSQGGSRRTIYNYEVALAPKASPMWNAGAYMMLTIDSIPNMTQKQIDSILQNLASSVDRPVNKNHPGMTFDAGWRPLEVAYWPDQNIGAVSIEPDVKSGDHTRTLVVLKFFPKGTANFYFYAPDTTWDASKGAFAGIMASFSTVDVEKALPKETLKVADANRLKEEPKSKGLPKSTVPVSGGIVVILIAILAARRRRARKQQENIPTE</sequence>